<proteinExistence type="predicted"/>
<accession>A0A1H0S318</accession>
<dbReference type="EMBL" id="FNJU01000002">
    <property type="protein sequence ID" value="SDP36133.1"/>
    <property type="molecule type" value="Genomic_DNA"/>
</dbReference>
<protein>
    <submittedName>
        <fullName evidence="1">Uncharacterized protein</fullName>
    </submittedName>
</protein>
<gene>
    <name evidence="1" type="ORF">SAMN05216565_102518</name>
</gene>
<dbReference type="STRING" id="930152.SAMN05216565_102518"/>
<keyword evidence="2" id="KW-1185">Reference proteome</keyword>
<dbReference type="RefSeq" id="WP_175490201.1">
    <property type="nucleotide sequence ID" value="NZ_FNJU01000002.1"/>
</dbReference>
<evidence type="ECO:0000313" key="2">
    <source>
        <dbReference type="Proteomes" id="UP000199159"/>
    </source>
</evidence>
<evidence type="ECO:0000313" key="1">
    <source>
        <dbReference type="EMBL" id="SDP36133.1"/>
    </source>
</evidence>
<name>A0A1H0S318_9BACI</name>
<sequence length="101" mass="11439">MKEVNTVGQNKEKLTELSSTLMEVFVSDVFKKNNVSKETTHSLSEDQKQKIKSVVEDLKKQVDDFLAGNTAEASEEEVKEALEPLAKKTTLREIIRNKKQS</sequence>
<dbReference type="Proteomes" id="UP000199159">
    <property type="component" value="Unassembled WGS sequence"/>
</dbReference>
<reference evidence="2" key="1">
    <citation type="submission" date="2016-10" db="EMBL/GenBank/DDBJ databases">
        <authorList>
            <person name="Varghese N."/>
            <person name="Submissions S."/>
        </authorList>
    </citation>
    <scope>NUCLEOTIDE SEQUENCE [LARGE SCALE GENOMIC DNA]</scope>
    <source>
        <strain evidence="2">IBRC-M10078</strain>
    </source>
</reference>
<dbReference type="AlphaFoldDB" id="A0A1H0S318"/>
<organism evidence="1 2">
    <name type="scientific">Litchfieldia salsa</name>
    <dbReference type="NCBI Taxonomy" id="930152"/>
    <lineage>
        <taxon>Bacteria</taxon>
        <taxon>Bacillati</taxon>
        <taxon>Bacillota</taxon>
        <taxon>Bacilli</taxon>
        <taxon>Bacillales</taxon>
        <taxon>Bacillaceae</taxon>
        <taxon>Litchfieldia</taxon>
    </lineage>
</organism>